<feature type="transmembrane region" description="Helical" evidence="3">
    <location>
        <begin position="221"/>
        <end position="245"/>
    </location>
</feature>
<dbReference type="EMBL" id="PP995849">
    <property type="protein sequence ID" value="XDF86547.1"/>
    <property type="molecule type" value="Genomic_DNA"/>
</dbReference>
<feature type="compositionally biased region" description="Low complexity" evidence="2">
    <location>
        <begin position="9"/>
        <end position="32"/>
    </location>
</feature>
<sequence>MMGLESDIGVDNGVNNTINTTTTSDNTSSTTTDLDKTEEIARINMEADKYRMEADKYRMETMKNNIEIKRVKVEIAKKEFELEQIKFSDIAKKFEIINNNDTSAKTFTNVSPEISKTEEAPILLTDTLVSKRSMHLLNNLDLELANANNLIIYHGEFCPAHVKQVLSIMHMEQWFFRSVTLLTIITILYIIYYLKYKSSIHFWPPIKDTDLNSVPSNTNKYIRIVILGIITCFSIFFIISTYELIQEMFYLFNNHTPWYHGQYLDMLLKVAEEYWNKYPSMISEADKEIAREKLYNTQETMMELGIVKTKYSN</sequence>
<evidence type="ECO:0000256" key="1">
    <source>
        <dbReference type="SAM" id="Coils"/>
    </source>
</evidence>
<gene>
    <name evidence="4" type="primary">orf313</name>
</gene>
<protein>
    <submittedName>
        <fullName evidence="4">Uncharacterized protein</fullName>
    </submittedName>
</protein>
<accession>A0AB39A6Z7</accession>
<keyword evidence="3" id="KW-0812">Transmembrane</keyword>
<proteinExistence type="predicted"/>
<name>A0AB39A6Z7_9BASI</name>
<keyword evidence="3" id="KW-1133">Transmembrane helix</keyword>
<keyword evidence="3" id="KW-0472">Membrane</keyword>
<evidence type="ECO:0000256" key="3">
    <source>
        <dbReference type="SAM" id="Phobius"/>
    </source>
</evidence>
<keyword evidence="1" id="KW-0175">Coiled coil</keyword>
<keyword evidence="4" id="KW-0496">Mitochondrion</keyword>
<evidence type="ECO:0000256" key="2">
    <source>
        <dbReference type="SAM" id="MobiDB-lite"/>
    </source>
</evidence>
<feature type="coiled-coil region" evidence="1">
    <location>
        <begin position="40"/>
        <end position="79"/>
    </location>
</feature>
<feature type="transmembrane region" description="Helical" evidence="3">
    <location>
        <begin position="174"/>
        <end position="194"/>
    </location>
</feature>
<organism evidence="4">
    <name type="scientific">Parajaminaea phylloscopi</name>
    <dbReference type="NCBI Taxonomy" id="1463510"/>
    <lineage>
        <taxon>Eukaryota</taxon>
        <taxon>Fungi</taxon>
        <taxon>Dikarya</taxon>
        <taxon>Basidiomycota</taxon>
        <taxon>Ustilaginomycotina</taxon>
        <taxon>Exobasidiomycetes</taxon>
        <taxon>Microstromatales</taxon>
        <taxon>Microstromatales incertae sedis</taxon>
        <taxon>Parajaminaea</taxon>
    </lineage>
</organism>
<feature type="region of interest" description="Disordered" evidence="2">
    <location>
        <begin position="1"/>
        <end position="35"/>
    </location>
</feature>
<geneLocation type="mitochondrion" evidence="4"/>
<evidence type="ECO:0000313" key="4">
    <source>
        <dbReference type="EMBL" id="XDF86547.1"/>
    </source>
</evidence>
<dbReference type="AlphaFoldDB" id="A0AB39A6Z7"/>
<reference evidence="4" key="1">
    <citation type="submission" date="2024-07" db="EMBL/GenBank/DDBJ databases">
        <title>Mitochondrial DNA of the basidiomycete Jaminaea phylloscopi.</title>
        <authorList>
            <person name="Brejova B."/>
            <person name="Hodorova V."/>
            <person name="Nosek J."/>
        </authorList>
    </citation>
    <scope>NUCLEOTIDE SEQUENCE</scope>
</reference>